<dbReference type="EMBL" id="JAKKPZ010000064">
    <property type="protein sequence ID" value="KAI1704702.1"/>
    <property type="molecule type" value="Genomic_DNA"/>
</dbReference>
<name>A0AAD4MV56_9BILA</name>
<evidence type="ECO:0000313" key="1">
    <source>
        <dbReference type="EMBL" id="KAI1704702.1"/>
    </source>
</evidence>
<reference evidence="1" key="1">
    <citation type="submission" date="2022-01" db="EMBL/GenBank/DDBJ databases">
        <title>Genome Sequence Resource for Two Populations of Ditylenchus destructor, the Migratory Endoparasitic Phytonematode.</title>
        <authorList>
            <person name="Zhang H."/>
            <person name="Lin R."/>
            <person name="Xie B."/>
        </authorList>
    </citation>
    <scope>NUCLEOTIDE SEQUENCE</scope>
    <source>
        <strain evidence="1">BazhouSP</strain>
    </source>
</reference>
<dbReference type="Proteomes" id="UP001201812">
    <property type="component" value="Unassembled WGS sequence"/>
</dbReference>
<protein>
    <submittedName>
        <fullName evidence="1">Uncharacterized protein</fullName>
    </submittedName>
</protein>
<evidence type="ECO:0000313" key="2">
    <source>
        <dbReference type="Proteomes" id="UP001201812"/>
    </source>
</evidence>
<proteinExistence type="predicted"/>
<accession>A0AAD4MV56</accession>
<comment type="caution">
    <text evidence="1">The sequence shown here is derived from an EMBL/GenBank/DDBJ whole genome shotgun (WGS) entry which is preliminary data.</text>
</comment>
<sequence>MANGQPSWADTKNAGLAQERWINPRTLDWLIHAGQDQERSTGLTQRTLDCPQAPLLANTLEGPRDLDVGR</sequence>
<dbReference type="AlphaFoldDB" id="A0AAD4MV56"/>
<gene>
    <name evidence="1" type="ORF">DdX_14057</name>
</gene>
<keyword evidence="2" id="KW-1185">Reference proteome</keyword>
<organism evidence="1 2">
    <name type="scientific">Ditylenchus destructor</name>
    <dbReference type="NCBI Taxonomy" id="166010"/>
    <lineage>
        <taxon>Eukaryota</taxon>
        <taxon>Metazoa</taxon>
        <taxon>Ecdysozoa</taxon>
        <taxon>Nematoda</taxon>
        <taxon>Chromadorea</taxon>
        <taxon>Rhabditida</taxon>
        <taxon>Tylenchina</taxon>
        <taxon>Tylenchomorpha</taxon>
        <taxon>Sphaerularioidea</taxon>
        <taxon>Anguinidae</taxon>
        <taxon>Anguininae</taxon>
        <taxon>Ditylenchus</taxon>
    </lineage>
</organism>